<organism evidence="3 4">
    <name type="scientific">Natrarchaeobaculum sulfurireducens</name>
    <dbReference type="NCBI Taxonomy" id="2044521"/>
    <lineage>
        <taxon>Archaea</taxon>
        <taxon>Methanobacteriati</taxon>
        <taxon>Methanobacteriota</taxon>
        <taxon>Stenosarchaea group</taxon>
        <taxon>Halobacteria</taxon>
        <taxon>Halobacteriales</taxon>
        <taxon>Natrialbaceae</taxon>
        <taxon>Natrarchaeobaculum</taxon>
    </lineage>
</organism>
<dbReference type="InterPro" id="IPR006016">
    <property type="entry name" value="UspA"/>
</dbReference>
<dbReference type="EMBL" id="CP027033">
    <property type="protein sequence ID" value="AXR81042.1"/>
    <property type="molecule type" value="Genomic_DNA"/>
</dbReference>
<name>A0A346PNE7_9EURY</name>
<proteinExistence type="inferred from homology"/>
<evidence type="ECO:0000256" key="1">
    <source>
        <dbReference type="ARBA" id="ARBA00008791"/>
    </source>
</evidence>
<accession>A0A346PNE7</accession>
<dbReference type="InterPro" id="IPR006015">
    <property type="entry name" value="Universal_stress_UspA"/>
</dbReference>
<dbReference type="Pfam" id="PF00582">
    <property type="entry name" value="Usp"/>
    <property type="match status" value="1"/>
</dbReference>
<dbReference type="RefSeq" id="WP_117367792.1">
    <property type="nucleotide sequence ID" value="NZ_CP027033.1"/>
</dbReference>
<keyword evidence="4" id="KW-1185">Reference proteome</keyword>
<dbReference type="PRINTS" id="PR01438">
    <property type="entry name" value="UNVRSLSTRESS"/>
</dbReference>
<dbReference type="OrthoDB" id="271068at2157"/>
<feature type="domain" description="UspA" evidence="2">
    <location>
        <begin position="5"/>
        <end position="147"/>
    </location>
</feature>
<evidence type="ECO:0000313" key="3">
    <source>
        <dbReference type="EMBL" id="AXR81042.1"/>
    </source>
</evidence>
<evidence type="ECO:0000259" key="2">
    <source>
        <dbReference type="Pfam" id="PF00582"/>
    </source>
</evidence>
<dbReference type="Proteomes" id="UP000258613">
    <property type="component" value="Chromosome"/>
</dbReference>
<reference evidence="4" key="1">
    <citation type="submission" date="2018-02" db="EMBL/GenBank/DDBJ databases">
        <title>Phenotypic and genomic properties of facultatively anaerobic sulfur-reducing natronoarchaea from hypersaline soda lakes.</title>
        <authorList>
            <person name="Sorokin D.Y."/>
            <person name="Kublanov I.V."/>
            <person name="Roman P."/>
            <person name="Sinninghe Damste J.S."/>
            <person name="Golyshin P.N."/>
            <person name="Rojo D."/>
            <person name="Ciordia S."/>
            <person name="Mena M.D.C."/>
            <person name="Ferrer M."/>
            <person name="Messina E."/>
            <person name="Smedile F."/>
            <person name="La Spada G."/>
            <person name="La Cono V."/>
            <person name="Yakimov M.M."/>
        </authorList>
    </citation>
    <scope>NUCLEOTIDE SEQUENCE [LARGE SCALE GENOMIC DNA]</scope>
    <source>
        <strain evidence="4">AArc-Mg</strain>
    </source>
</reference>
<sequence length="153" mass="16292">MTLETVLLAVGPGDAERSHELADAVLEVATPAEATVVLAHVFTQSEYDEVVTRLEFDDDVDIDPDTVAVRHSTIRDLQAAFDESDVTYEVRGAVGDHGAAIVDLATEVDADRVVVGGRRRSPTGKAVFGSTAQEVLLSAPAPVTFVRSDDEQS</sequence>
<dbReference type="PANTHER" id="PTHR46268">
    <property type="entry name" value="STRESS RESPONSE PROTEIN NHAX"/>
    <property type="match status" value="1"/>
</dbReference>
<protein>
    <submittedName>
        <fullName evidence="3">Universal stress protein</fullName>
    </submittedName>
</protein>
<comment type="similarity">
    <text evidence="1">Belongs to the universal stress protein A family.</text>
</comment>
<dbReference type="CDD" id="cd00293">
    <property type="entry name" value="USP-like"/>
    <property type="match status" value="1"/>
</dbReference>
<gene>
    <name evidence="3" type="ORF">AArcMg_1025</name>
</gene>
<dbReference type="SUPFAM" id="SSF52402">
    <property type="entry name" value="Adenine nucleotide alpha hydrolases-like"/>
    <property type="match status" value="1"/>
</dbReference>
<dbReference type="PANTHER" id="PTHR46268:SF6">
    <property type="entry name" value="UNIVERSAL STRESS PROTEIN UP12"/>
    <property type="match status" value="1"/>
</dbReference>
<dbReference type="GeneID" id="37641522"/>
<dbReference type="Gene3D" id="3.40.50.620">
    <property type="entry name" value="HUPs"/>
    <property type="match status" value="1"/>
</dbReference>
<dbReference type="AlphaFoldDB" id="A0A346PNE7"/>
<dbReference type="KEGG" id="nag:AArcMg_1025"/>
<evidence type="ECO:0000313" key="4">
    <source>
        <dbReference type="Proteomes" id="UP000258613"/>
    </source>
</evidence>
<dbReference type="InterPro" id="IPR014729">
    <property type="entry name" value="Rossmann-like_a/b/a_fold"/>
</dbReference>